<proteinExistence type="inferred from homology"/>
<dbReference type="SMART" id="SM00654">
    <property type="entry name" value="eIF6"/>
    <property type="match status" value="1"/>
</dbReference>
<organism evidence="4 5">
    <name type="scientific">Methanococcus voltae</name>
    <dbReference type="NCBI Taxonomy" id="2188"/>
    <lineage>
        <taxon>Archaea</taxon>
        <taxon>Methanobacteriati</taxon>
        <taxon>Methanobacteriota</taxon>
        <taxon>Methanomada group</taxon>
        <taxon>Methanococci</taxon>
        <taxon>Methanococcales</taxon>
        <taxon>Methanococcaceae</taxon>
        <taxon>Methanococcus</taxon>
    </lineage>
</organism>
<keyword evidence="2 3" id="KW-0648">Protein biosynthesis</keyword>
<dbReference type="GO" id="GO:0043022">
    <property type="term" value="F:ribosome binding"/>
    <property type="evidence" value="ECO:0007669"/>
    <property type="project" value="InterPro"/>
</dbReference>
<evidence type="ECO:0000313" key="5">
    <source>
        <dbReference type="Proteomes" id="UP000740329"/>
    </source>
</evidence>
<keyword evidence="1 3" id="KW-0396">Initiation factor</keyword>
<dbReference type="NCBIfam" id="NF003127">
    <property type="entry name" value="PRK04046.1-3"/>
    <property type="match status" value="1"/>
</dbReference>
<evidence type="ECO:0000313" key="4">
    <source>
        <dbReference type="EMBL" id="MBP2202088.1"/>
    </source>
</evidence>
<accession>A0A8J7UTW1</accession>
<comment type="caution">
    <text evidence="4">The sequence shown here is derived from an EMBL/GenBank/DDBJ whole genome shotgun (WGS) entry which is preliminary data.</text>
</comment>
<dbReference type="OrthoDB" id="33582at2157"/>
<dbReference type="NCBIfam" id="TIGR00323">
    <property type="entry name" value="eIF-6"/>
    <property type="match status" value="1"/>
</dbReference>
<dbReference type="PANTHER" id="PTHR10784">
    <property type="entry name" value="TRANSLATION INITIATION FACTOR 6"/>
    <property type="match status" value="1"/>
</dbReference>
<dbReference type="HAMAP" id="MF_00032">
    <property type="entry name" value="eIF_6"/>
    <property type="match status" value="1"/>
</dbReference>
<comment type="similarity">
    <text evidence="3">Belongs to the eIF-6 family.</text>
</comment>
<dbReference type="GO" id="GO:0003743">
    <property type="term" value="F:translation initiation factor activity"/>
    <property type="evidence" value="ECO:0007669"/>
    <property type="project" value="UniProtKB-UniRule"/>
</dbReference>
<evidence type="ECO:0000256" key="3">
    <source>
        <dbReference type="HAMAP-Rule" id="MF_00032"/>
    </source>
</evidence>
<gene>
    <name evidence="3" type="primary">eif6</name>
    <name evidence="4" type="ORF">J3E07_001529</name>
</gene>
<comment type="function">
    <text evidence="3">Binds to the 50S ribosomal subunit and prevents its association with the 30S ribosomal subunit to form the 70S initiation complex.</text>
</comment>
<evidence type="ECO:0000256" key="1">
    <source>
        <dbReference type="ARBA" id="ARBA00022540"/>
    </source>
</evidence>
<dbReference type="Proteomes" id="UP000740329">
    <property type="component" value="Unassembled WGS sequence"/>
</dbReference>
<dbReference type="GO" id="GO:0042256">
    <property type="term" value="P:cytosolic ribosome assembly"/>
    <property type="evidence" value="ECO:0007669"/>
    <property type="project" value="InterPro"/>
</dbReference>
<protein>
    <recommendedName>
        <fullName evidence="3">Translation initiation factor 6</fullName>
        <shortName evidence="3">aIF-6</shortName>
    </recommendedName>
</protein>
<reference evidence="4" key="1">
    <citation type="submission" date="2021-03" db="EMBL/GenBank/DDBJ databases">
        <title>Genomic Encyclopedia of Type Strains, Phase IV (KMG-V): Genome sequencing to study the core and pangenomes of soil and plant-associated prokaryotes.</title>
        <authorList>
            <person name="Whitman W."/>
        </authorList>
    </citation>
    <scope>NUCLEOTIDE SEQUENCE</scope>
    <source>
        <strain evidence="4">C4</strain>
    </source>
</reference>
<dbReference type="RefSeq" id="WP_209591609.1">
    <property type="nucleotide sequence ID" value="NZ_JAGGMU010000007.1"/>
</dbReference>
<name>A0A8J7UTW1_METVO</name>
<dbReference type="Gene3D" id="3.75.10.10">
    <property type="entry name" value="L-arginine/glycine Amidinotransferase, Chain A"/>
    <property type="match status" value="1"/>
</dbReference>
<dbReference type="InterPro" id="IPR002769">
    <property type="entry name" value="eIF6"/>
</dbReference>
<sequence>MIYKTLFSGVSNIGIQAIATEKYGIFPIDLEKETIKKFEEILGIPILQTKIADSSLLGSLCLGNSYGLILPEITLKDEFLKVENFIQEHDLNINVSILKSNHTAFGNLILANDYGCIISKEISNLKKDVEKILKVKVGVGNFCELPTVGSNGVATNKGCVVNPLTTEVELEWIKGILNLEVIGKSTVNKGAMQVGSGIVANSKGALVGVETTGPEILRIEEYLDLID</sequence>
<dbReference type="SUPFAM" id="SSF55909">
    <property type="entry name" value="Pentein"/>
    <property type="match status" value="1"/>
</dbReference>
<dbReference type="Pfam" id="PF01912">
    <property type="entry name" value="eIF-6"/>
    <property type="match status" value="1"/>
</dbReference>
<dbReference type="AlphaFoldDB" id="A0A8J7UTW1"/>
<evidence type="ECO:0000256" key="2">
    <source>
        <dbReference type="ARBA" id="ARBA00022917"/>
    </source>
</evidence>
<dbReference type="EMBL" id="JAGGMV010000006">
    <property type="protein sequence ID" value="MBP2202088.1"/>
    <property type="molecule type" value="Genomic_DNA"/>
</dbReference>